<evidence type="ECO:0000256" key="1">
    <source>
        <dbReference type="SAM" id="Phobius"/>
    </source>
</evidence>
<feature type="transmembrane region" description="Helical" evidence="1">
    <location>
        <begin position="136"/>
        <end position="156"/>
    </location>
</feature>
<evidence type="ECO:0008006" key="4">
    <source>
        <dbReference type="Google" id="ProtNLM"/>
    </source>
</evidence>
<evidence type="ECO:0000313" key="3">
    <source>
        <dbReference type="Proteomes" id="UP001551675"/>
    </source>
</evidence>
<feature type="transmembrane region" description="Helical" evidence="1">
    <location>
        <begin position="14"/>
        <end position="34"/>
    </location>
</feature>
<gene>
    <name evidence="2" type="ORF">AB0I59_21740</name>
</gene>
<name>A0ABV3GI10_MICGL</name>
<protein>
    <recommendedName>
        <fullName evidence="4">DUF1772 domain-containing protein</fullName>
    </recommendedName>
</protein>
<dbReference type="EMBL" id="JBFALK010000012">
    <property type="protein sequence ID" value="MEV0971259.1"/>
    <property type="molecule type" value="Genomic_DNA"/>
</dbReference>
<keyword evidence="3" id="KW-1185">Reference proteome</keyword>
<reference evidence="2 3" key="1">
    <citation type="submission" date="2024-06" db="EMBL/GenBank/DDBJ databases">
        <title>The Natural Products Discovery Center: Release of the First 8490 Sequenced Strains for Exploring Actinobacteria Biosynthetic Diversity.</title>
        <authorList>
            <person name="Kalkreuter E."/>
            <person name="Kautsar S.A."/>
            <person name="Yang D."/>
            <person name="Bader C.D."/>
            <person name="Teijaro C.N."/>
            <person name="Fluegel L."/>
            <person name="Davis C.M."/>
            <person name="Simpson J.R."/>
            <person name="Lauterbach L."/>
            <person name="Steele A.D."/>
            <person name="Gui C."/>
            <person name="Meng S."/>
            <person name="Li G."/>
            <person name="Viehrig K."/>
            <person name="Ye F."/>
            <person name="Su P."/>
            <person name="Kiefer A.F."/>
            <person name="Nichols A."/>
            <person name="Cepeda A.J."/>
            <person name="Yan W."/>
            <person name="Fan B."/>
            <person name="Jiang Y."/>
            <person name="Adhikari A."/>
            <person name="Zheng C.-J."/>
            <person name="Schuster L."/>
            <person name="Cowan T.M."/>
            <person name="Smanski M.J."/>
            <person name="Chevrette M.G."/>
            <person name="De Carvalho L.P.S."/>
            <person name="Shen B."/>
        </authorList>
    </citation>
    <scope>NUCLEOTIDE SEQUENCE [LARGE SCALE GENOMIC DNA]</scope>
    <source>
        <strain evidence="2 3">NPDC050100</strain>
    </source>
</reference>
<comment type="caution">
    <text evidence="2">The sequence shown here is derived from an EMBL/GenBank/DDBJ whole genome shotgun (WGS) entry which is preliminary data.</text>
</comment>
<keyword evidence="1" id="KW-0472">Membrane</keyword>
<accession>A0ABV3GI10</accession>
<keyword evidence="1" id="KW-0812">Transmembrane</keyword>
<feature type="transmembrane region" description="Helical" evidence="1">
    <location>
        <begin position="88"/>
        <end position="108"/>
    </location>
</feature>
<keyword evidence="1" id="KW-1133">Transmembrane helix</keyword>
<dbReference type="RefSeq" id="WP_358135376.1">
    <property type="nucleotide sequence ID" value="NZ_JBFALK010000012.1"/>
</dbReference>
<sequence>MIEKVGRERVGRRAWPWVVLAVLASGVPFVLMVMTESGGIDYLPIVSFAWRFIGVDARFLFPLDVFLAGGLPLLVLVAAGASWQWWPVGMAGATLLGVLSVVNLMLFVEYRPRPFTPADISAGSQPDFRTGLGGSGMPPLLAAIACVAGAVALTVVSRRLRVNRHR</sequence>
<organism evidence="2 3">
    <name type="scientific">Microtetraspora glauca</name>
    <dbReference type="NCBI Taxonomy" id="1996"/>
    <lineage>
        <taxon>Bacteria</taxon>
        <taxon>Bacillati</taxon>
        <taxon>Actinomycetota</taxon>
        <taxon>Actinomycetes</taxon>
        <taxon>Streptosporangiales</taxon>
        <taxon>Streptosporangiaceae</taxon>
        <taxon>Microtetraspora</taxon>
    </lineage>
</organism>
<proteinExistence type="predicted"/>
<feature type="transmembrane region" description="Helical" evidence="1">
    <location>
        <begin position="59"/>
        <end position="81"/>
    </location>
</feature>
<dbReference type="Proteomes" id="UP001551675">
    <property type="component" value="Unassembled WGS sequence"/>
</dbReference>
<evidence type="ECO:0000313" key="2">
    <source>
        <dbReference type="EMBL" id="MEV0971259.1"/>
    </source>
</evidence>